<feature type="region of interest" description="Disordered" evidence="1">
    <location>
        <begin position="438"/>
        <end position="457"/>
    </location>
</feature>
<dbReference type="Proteomes" id="UP001221757">
    <property type="component" value="Unassembled WGS sequence"/>
</dbReference>
<organism evidence="2 3">
    <name type="scientific">Mycena rosella</name>
    <name type="common">Pink bonnet</name>
    <name type="synonym">Agaricus rosellus</name>
    <dbReference type="NCBI Taxonomy" id="1033263"/>
    <lineage>
        <taxon>Eukaryota</taxon>
        <taxon>Fungi</taxon>
        <taxon>Dikarya</taxon>
        <taxon>Basidiomycota</taxon>
        <taxon>Agaricomycotina</taxon>
        <taxon>Agaricomycetes</taxon>
        <taxon>Agaricomycetidae</taxon>
        <taxon>Agaricales</taxon>
        <taxon>Marasmiineae</taxon>
        <taxon>Mycenaceae</taxon>
        <taxon>Mycena</taxon>
    </lineage>
</organism>
<comment type="caution">
    <text evidence="2">The sequence shown here is derived from an EMBL/GenBank/DDBJ whole genome shotgun (WGS) entry which is preliminary data.</text>
</comment>
<keyword evidence="3" id="KW-1185">Reference proteome</keyword>
<sequence length="993" mass="106894">MAPKPWTNEEQYQWLHTHVGKYLDSKVTGDQINFFVKLDETWFSKWPAEEACELPARESGSDLTDVQEEQLGKYIERRKKQLREWFRNHTQKARGSGDKPAKKDDTQSLAATLWKVDERHRDPQLIELWHKKYPEKGKAALEAAGYYAKHAGDIDWVGQKGAMGPLGIKEKMKQQSSARMAMWRRVTIAVFAGESDKVKDEMAEELRRFQAAKLEGKGPEQRTPESAQLSLDQLEAIVRRLHMLIAEKTGWVGISLFGGPTPNDGGNLNFTLLSSGVTPAGNNFPDSHPNREQDVGKRFSEWLRRCFSRAERDAMALQSSDILDDLLAMPDESKAGVGIDKPAQTLSAIQPTHVALSSSPPSASVLSSNTNPLFLPPNASRQGTNSMPSGPLFYAAHDELGSQNGFLSATAASWDPHDSLARAASPLADDDGWGMVDQESSEWFGPPHDNTSPAQTLDASGLADLDASGLADLNASGSFKSYDHPPDPMVLPRGMGNTWGDVDPTHSLFLVERAVIAGPAKELQLEDLWSRGAGGQYGGGWDEGAHSDSARQTHVWQSSGIFGTLGLGEVPPSQANTPDSSSSQTTMPSARSSPHADPPVRPAAVPVCLSPMQMTPPTARPLPQTTSSSSTPSPHASPPVRPTAHPAPCPSPHAPIRPAAAPTHPSPMQMITPSMRPSPRVDAPVRPAAVPARLSPMQTAPSPTLPAGPRAPAQLIPPRCRRVLHGLGRPCWRMAGPVGTVLGDRGDESDENEDGEESGDKEEVPLAKAAANFYYPKSRPDGQSPKAVKAKAKAAAQEPEGEGRATELGGAGAGSAAAPQGQTAARDKEVVEPSDVEPAHNEGATSRAPRRKRLPSPSCRRTATMGRLFLPLDTPPPEGTNSMRERERAKKKQEREEQHRSAGSEHRGAVRLGHPTETARLHAPGARAGQARRERRAPKTANDNAAMLEALARKAKEGAAKEKGVGDKGKNKCMADDGQGGGKTKRQVLLTFG</sequence>
<feature type="region of interest" description="Disordered" evidence="1">
    <location>
        <begin position="735"/>
        <end position="993"/>
    </location>
</feature>
<feature type="compositionally biased region" description="Polar residues" evidence="1">
    <location>
        <begin position="573"/>
        <end position="592"/>
    </location>
</feature>
<proteinExistence type="predicted"/>
<reference evidence="2" key="1">
    <citation type="submission" date="2023-03" db="EMBL/GenBank/DDBJ databases">
        <title>Massive genome expansion in bonnet fungi (Mycena s.s.) driven by repeated elements and novel gene families across ecological guilds.</title>
        <authorList>
            <consortium name="Lawrence Berkeley National Laboratory"/>
            <person name="Harder C.B."/>
            <person name="Miyauchi S."/>
            <person name="Viragh M."/>
            <person name="Kuo A."/>
            <person name="Thoen E."/>
            <person name="Andreopoulos B."/>
            <person name="Lu D."/>
            <person name="Skrede I."/>
            <person name="Drula E."/>
            <person name="Henrissat B."/>
            <person name="Morin E."/>
            <person name="Kohler A."/>
            <person name="Barry K."/>
            <person name="LaButti K."/>
            <person name="Morin E."/>
            <person name="Salamov A."/>
            <person name="Lipzen A."/>
            <person name="Mereny Z."/>
            <person name="Hegedus B."/>
            <person name="Baldrian P."/>
            <person name="Stursova M."/>
            <person name="Weitz H."/>
            <person name="Taylor A."/>
            <person name="Grigoriev I.V."/>
            <person name="Nagy L.G."/>
            <person name="Martin F."/>
            <person name="Kauserud H."/>
        </authorList>
    </citation>
    <scope>NUCLEOTIDE SEQUENCE</scope>
    <source>
        <strain evidence="2">CBHHK067</strain>
    </source>
</reference>
<accession>A0AAD7FDH8</accession>
<feature type="compositionally biased region" description="Basic and acidic residues" evidence="1">
    <location>
        <begin position="883"/>
        <end position="908"/>
    </location>
</feature>
<protein>
    <submittedName>
        <fullName evidence="2">Uncharacterized protein</fullName>
    </submittedName>
</protein>
<feature type="compositionally biased region" description="Pro residues" evidence="1">
    <location>
        <begin position="635"/>
        <end position="655"/>
    </location>
</feature>
<feature type="compositionally biased region" description="Low complexity" evidence="1">
    <location>
        <begin position="621"/>
        <end position="634"/>
    </location>
</feature>
<feature type="compositionally biased region" description="Acidic residues" evidence="1">
    <location>
        <begin position="747"/>
        <end position="760"/>
    </location>
</feature>
<feature type="compositionally biased region" description="Low complexity" evidence="1">
    <location>
        <begin position="814"/>
        <end position="824"/>
    </location>
</feature>
<dbReference type="EMBL" id="JARKIE010000776">
    <property type="protein sequence ID" value="KAJ7617563.1"/>
    <property type="molecule type" value="Genomic_DNA"/>
</dbReference>
<name>A0AAD7FDH8_MYCRO</name>
<feature type="compositionally biased region" description="Basic and acidic residues" evidence="1">
    <location>
        <begin position="951"/>
        <end position="975"/>
    </location>
</feature>
<gene>
    <name evidence="2" type="ORF">B0H17DRAFT_1220106</name>
</gene>
<dbReference type="AlphaFoldDB" id="A0AAD7FDH8"/>
<evidence type="ECO:0000256" key="1">
    <source>
        <dbReference type="SAM" id="MobiDB-lite"/>
    </source>
</evidence>
<evidence type="ECO:0000313" key="2">
    <source>
        <dbReference type="EMBL" id="KAJ7617563.1"/>
    </source>
</evidence>
<feature type="region of interest" description="Disordered" evidence="1">
    <location>
        <begin position="562"/>
        <end position="665"/>
    </location>
</feature>
<evidence type="ECO:0000313" key="3">
    <source>
        <dbReference type="Proteomes" id="UP001221757"/>
    </source>
</evidence>